<dbReference type="NCBIfam" id="TIGR01543">
    <property type="entry name" value="proheadase_HK97"/>
    <property type="match status" value="1"/>
</dbReference>
<dbReference type="Proteomes" id="UP000036771">
    <property type="component" value="Unassembled WGS sequence"/>
</dbReference>
<sequence>MTTSFRKCSAPFSIKTCDPLGTFSGYASVFNELDDQGDRVMKGAFLKSLATMFSQGEFPKMLWQHDVLEPIGVWEEIREDNRGLFVKGRLVLDLRRAQEAYALMKERVLDGLSIGYRVIQAVKGKNPKERYLTQLNLFEISLVTFPANRAAKIINLKARGGNNDEEQLIQRIKQTVHILKS</sequence>
<evidence type="ECO:0000256" key="3">
    <source>
        <dbReference type="ARBA" id="ARBA00022801"/>
    </source>
</evidence>
<dbReference type="InterPro" id="IPR006433">
    <property type="entry name" value="Prohead_protease"/>
</dbReference>
<dbReference type="STRING" id="1629334.Cva_00860"/>
<dbReference type="SUPFAM" id="SSF50789">
    <property type="entry name" value="Herpes virus serine proteinase, assemblin"/>
    <property type="match status" value="1"/>
</dbReference>
<feature type="domain" description="Prohead serine protease" evidence="4">
    <location>
        <begin position="22"/>
        <end position="154"/>
    </location>
</feature>
<evidence type="ECO:0000259" key="4">
    <source>
        <dbReference type="Pfam" id="PF04586"/>
    </source>
</evidence>
<dbReference type="EMBL" id="BBVC01000032">
    <property type="protein sequence ID" value="GAO98212.1"/>
    <property type="molecule type" value="Genomic_DNA"/>
</dbReference>
<proteinExistence type="predicted"/>
<name>A0A0K8MCL8_9PROT</name>
<evidence type="ECO:0000313" key="5">
    <source>
        <dbReference type="EMBL" id="GAO98212.1"/>
    </source>
</evidence>
<comment type="caution">
    <text evidence="5">The sequence shown here is derived from an EMBL/GenBank/DDBJ whole genome shotgun (WGS) entry which is preliminary data.</text>
</comment>
<keyword evidence="1" id="KW-1188">Viral release from host cell</keyword>
<evidence type="ECO:0000313" key="6">
    <source>
        <dbReference type="Proteomes" id="UP000036771"/>
    </source>
</evidence>
<evidence type="ECO:0000256" key="1">
    <source>
        <dbReference type="ARBA" id="ARBA00022612"/>
    </source>
</evidence>
<keyword evidence="6" id="KW-1185">Reference proteome</keyword>
<dbReference type="GO" id="GO:0006508">
    <property type="term" value="P:proteolysis"/>
    <property type="evidence" value="ECO:0007669"/>
    <property type="project" value="UniProtKB-KW"/>
</dbReference>
<dbReference type="Pfam" id="PF04586">
    <property type="entry name" value="Peptidase_S78"/>
    <property type="match status" value="1"/>
</dbReference>
<gene>
    <name evidence="5" type="ORF">Cva_00860</name>
</gene>
<keyword evidence="2 5" id="KW-0645">Protease</keyword>
<reference evidence="5 6" key="1">
    <citation type="submission" date="2015-03" db="EMBL/GenBank/DDBJ databases">
        <title>Caedibacter varicaedens, whole genome shotgun sequence.</title>
        <authorList>
            <person name="Suzuki H."/>
            <person name="Dapper A.L."/>
            <person name="Gibson A.K."/>
            <person name="Jackson C."/>
            <person name="Lee H."/>
            <person name="Pejaver V.R."/>
            <person name="Doak T."/>
            <person name="Lynch M."/>
        </authorList>
    </citation>
    <scope>NUCLEOTIDE SEQUENCE [LARGE SCALE GENOMIC DNA]</scope>
</reference>
<organism evidence="5 6">
    <name type="scientific">Caedimonas varicaedens</name>
    <dbReference type="NCBI Taxonomy" id="1629334"/>
    <lineage>
        <taxon>Bacteria</taxon>
        <taxon>Pseudomonadati</taxon>
        <taxon>Pseudomonadota</taxon>
        <taxon>Alphaproteobacteria</taxon>
        <taxon>Holosporales</taxon>
        <taxon>Caedimonadaceae</taxon>
        <taxon>Caedimonas</taxon>
    </lineage>
</organism>
<accession>A0A0K8MCL8</accession>
<dbReference type="OrthoDB" id="9804926at2"/>
<dbReference type="AlphaFoldDB" id="A0A0K8MCL8"/>
<keyword evidence="3" id="KW-0378">Hydrolase</keyword>
<dbReference type="GO" id="GO:0008233">
    <property type="term" value="F:peptidase activity"/>
    <property type="evidence" value="ECO:0007669"/>
    <property type="project" value="UniProtKB-KW"/>
</dbReference>
<evidence type="ECO:0000256" key="2">
    <source>
        <dbReference type="ARBA" id="ARBA00022670"/>
    </source>
</evidence>
<protein>
    <submittedName>
        <fullName evidence="5">Caudovirus prohead protease</fullName>
    </submittedName>
</protein>
<dbReference type="InterPro" id="IPR054613">
    <property type="entry name" value="Peptidase_S78_dom"/>
</dbReference>